<dbReference type="InterPro" id="IPR040523">
    <property type="entry name" value="AsnC_trans_reg2"/>
</dbReference>
<dbReference type="Pfam" id="PF17805">
    <property type="entry name" value="AsnC_trans_reg2"/>
    <property type="match status" value="1"/>
</dbReference>
<dbReference type="Gene3D" id="3.30.70.3460">
    <property type="match status" value="1"/>
</dbReference>
<accession>A0A177M0Y8</accession>
<gene>
    <name evidence="10" type="ORF">A1332_19725</name>
</gene>
<comment type="similarity">
    <text evidence="3">Belongs to the Ahb/Nir family.</text>
</comment>
<keyword evidence="1" id="KW-0456">Lyase</keyword>
<dbReference type="PROSITE" id="PS00519">
    <property type="entry name" value="HTH_ASNC_1"/>
    <property type="match status" value="1"/>
</dbReference>
<dbReference type="PANTHER" id="PTHR43413:SF1">
    <property type="entry name" value="SIROHEME DECARBOXYLASE NIRL SUBUNIT"/>
    <property type="match status" value="1"/>
</dbReference>
<dbReference type="InterPro" id="IPR036390">
    <property type="entry name" value="WH_DNA-bd_sf"/>
</dbReference>
<dbReference type="InterPro" id="IPR050684">
    <property type="entry name" value="HTH-Siroheme_Decarb"/>
</dbReference>
<dbReference type="RefSeq" id="WP_064010015.1">
    <property type="nucleotide sequence ID" value="NZ_LUUG01000103.1"/>
</dbReference>
<sequence length="190" mass="21441">MIDAIDFQLIAAVQAGLPIAARPYAAIAEQLAITEQDVIERLARLKTQGLIKRWGVVVKHRQLGYRANAMIVMDVPDEWVARVGALISQQACVNLCYQRPRQGEVWPYNLYCMIHGKSREVVLEQWAELRHACNLCEYPFEVLFSRRCFKQRGALYARPIANGDGLSPSLAGQSRAEEIKNKLSFGVHFA</sequence>
<dbReference type="AlphaFoldDB" id="A0A177M0Y8"/>
<dbReference type="InterPro" id="IPR019885">
    <property type="entry name" value="Tscrpt_reg_HTH_AsnC-type_CS"/>
</dbReference>
<reference evidence="11" key="1">
    <citation type="submission" date="2016-03" db="EMBL/GenBank/DDBJ databases">
        <authorList>
            <person name="Heylen K."/>
            <person name="De Vos P."/>
            <person name="Vekeman B."/>
        </authorList>
    </citation>
    <scope>NUCLEOTIDE SEQUENCE [LARGE SCALE GENOMIC DNA]</scope>
    <source>
        <strain evidence="11">R-45363</strain>
    </source>
</reference>
<proteinExistence type="inferred from homology"/>
<evidence type="ECO:0000256" key="2">
    <source>
        <dbReference type="ARBA" id="ARBA00023444"/>
    </source>
</evidence>
<dbReference type="InterPro" id="IPR053953">
    <property type="entry name" value="NirdL-like_HTH"/>
</dbReference>
<evidence type="ECO:0000259" key="8">
    <source>
        <dbReference type="Pfam" id="PF17805"/>
    </source>
</evidence>
<dbReference type="Proteomes" id="UP000078090">
    <property type="component" value="Unassembled WGS sequence"/>
</dbReference>
<dbReference type="OrthoDB" id="5568033at2"/>
<name>A0A177M0Y8_METMH</name>
<dbReference type="PANTHER" id="PTHR43413">
    <property type="entry name" value="TRANSCRIPTIONAL REGULATOR, ASNC FAMILY"/>
    <property type="match status" value="1"/>
</dbReference>
<evidence type="ECO:0000313" key="11">
    <source>
        <dbReference type="Proteomes" id="UP000078090"/>
    </source>
</evidence>
<organism evidence="10 11">
    <name type="scientific">Methylomonas methanica</name>
    <dbReference type="NCBI Taxonomy" id="421"/>
    <lineage>
        <taxon>Bacteria</taxon>
        <taxon>Pseudomonadati</taxon>
        <taxon>Pseudomonadota</taxon>
        <taxon>Gammaproteobacteria</taxon>
        <taxon>Methylococcales</taxon>
        <taxon>Methylococcaceae</taxon>
        <taxon>Methylomonas</taxon>
    </lineage>
</organism>
<comment type="catalytic activity">
    <reaction evidence="7">
        <text>siroheme + 2 H(+) = 12,18-didecarboxysiroheme + 2 CO2</text>
        <dbReference type="Rhea" id="RHEA:19093"/>
        <dbReference type="ChEBI" id="CHEBI:15378"/>
        <dbReference type="ChEBI" id="CHEBI:16526"/>
        <dbReference type="ChEBI" id="CHEBI:60052"/>
        <dbReference type="ChEBI" id="CHEBI:140497"/>
        <dbReference type="EC" id="4.1.1.111"/>
    </reaction>
</comment>
<comment type="subunit">
    <text evidence="4">Probably forms a complex composed of NirD, NirL, NirG and NirH. All proteins are required for the total conversion of siroheme to didecarboxysiroheme.</text>
</comment>
<evidence type="ECO:0000313" key="10">
    <source>
        <dbReference type="EMBL" id="OAH99213.1"/>
    </source>
</evidence>
<protein>
    <recommendedName>
        <fullName evidence="5">siroheme decarboxylase</fullName>
        <ecNumber evidence="5">4.1.1.111</ecNumber>
    </recommendedName>
</protein>
<feature type="domain" description="Siroheme decarboxylase AsnC-like ligand binding" evidence="8">
    <location>
        <begin position="62"/>
        <end position="150"/>
    </location>
</feature>
<dbReference type="Pfam" id="PF22451">
    <property type="entry name" value="NirdL-like_HTH"/>
    <property type="match status" value="1"/>
</dbReference>
<dbReference type="SUPFAM" id="SSF46785">
    <property type="entry name" value="Winged helix' DNA-binding domain"/>
    <property type="match status" value="1"/>
</dbReference>
<dbReference type="GO" id="GO:0016829">
    <property type="term" value="F:lyase activity"/>
    <property type="evidence" value="ECO:0007669"/>
    <property type="project" value="UniProtKB-KW"/>
</dbReference>
<feature type="domain" description="Siroheme decarboxylase NirL-like HTH" evidence="9">
    <location>
        <begin position="8"/>
        <end position="51"/>
    </location>
</feature>
<dbReference type="EMBL" id="LUUG01000103">
    <property type="protein sequence ID" value="OAH99213.1"/>
    <property type="molecule type" value="Genomic_DNA"/>
</dbReference>
<evidence type="ECO:0000256" key="3">
    <source>
        <dbReference type="ARBA" id="ARBA00023457"/>
    </source>
</evidence>
<evidence type="ECO:0000256" key="5">
    <source>
        <dbReference type="ARBA" id="ARBA00023471"/>
    </source>
</evidence>
<comment type="caution">
    <text evidence="10">The sequence shown here is derived from an EMBL/GenBank/DDBJ whole genome shotgun (WGS) entry which is preliminary data.</text>
</comment>
<evidence type="ECO:0000256" key="6">
    <source>
        <dbReference type="ARBA" id="ARBA00045291"/>
    </source>
</evidence>
<evidence type="ECO:0000256" key="7">
    <source>
        <dbReference type="ARBA" id="ARBA00048470"/>
    </source>
</evidence>
<comment type="function">
    <text evidence="6">Involved in heme d1 biosynthesis. Catalyzes the decarboxylation of siroheme into didecarboxysiroheme.</text>
</comment>
<evidence type="ECO:0000259" key="9">
    <source>
        <dbReference type="Pfam" id="PF22451"/>
    </source>
</evidence>
<evidence type="ECO:0000256" key="1">
    <source>
        <dbReference type="ARBA" id="ARBA00023239"/>
    </source>
</evidence>
<comment type="pathway">
    <text evidence="2">Porphyrin-containing compound metabolism.</text>
</comment>
<dbReference type="EC" id="4.1.1.111" evidence="5"/>
<evidence type="ECO:0000256" key="4">
    <source>
        <dbReference type="ARBA" id="ARBA00023465"/>
    </source>
</evidence>